<sequence>MALAPVGDAAAAARLQGDEAAVRRWVGAGEDLVAEARAAVADRLRHVGSFGVEAAAWQARIEAEAARLAGRADPAPWRSAVHAFGYGHVYEQARSRWRLAEALLAAGDRASAAAELRAAAEVATRLGAAPLRSAVTALARRGRLELPGAGRVPDSAAVLTPREAEVLRLLAQGRTNRQIGAELYMSEKTASVHVSRILAKLGAGGRADRGRGPRRRPRPAHPGSGLTRACPVG</sequence>
<dbReference type="GO" id="GO:0006355">
    <property type="term" value="P:regulation of DNA-templated transcription"/>
    <property type="evidence" value="ECO:0007669"/>
    <property type="project" value="InterPro"/>
</dbReference>
<dbReference type="Proteomes" id="UP000198921">
    <property type="component" value="Unassembled WGS sequence"/>
</dbReference>
<dbReference type="EMBL" id="FNOT01000004">
    <property type="protein sequence ID" value="SDY00553.1"/>
    <property type="molecule type" value="Genomic_DNA"/>
</dbReference>
<protein>
    <submittedName>
        <fullName evidence="6">Regulatory protein, luxR family</fullName>
    </submittedName>
</protein>
<evidence type="ECO:0000259" key="5">
    <source>
        <dbReference type="PROSITE" id="PS50043"/>
    </source>
</evidence>
<evidence type="ECO:0000313" key="6">
    <source>
        <dbReference type="EMBL" id="SDY00553.1"/>
    </source>
</evidence>
<dbReference type="AlphaFoldDB" id="A0A1H3GB56"/>
<dbReference type="PANTHER" id="PTHR44688">
    <property type="entry name" value="DNA-BINDING TRANSCRIPTIONAL ACTIVATOR DEVR_DOSR"/>
    <property type="match status" value="1"/>
</dbReference>
<evidence type="ECO:0000256" key="1">
    <source>
        <dbReference type="ARBA" id="ARBA00023015"/>
    </source>
</evidence>
<proteinExistence type="predicted"/>
<evidence type="ECO:0000313" key="7">
    <source>
        <dbReference type="Proteomes" id="UP000198921"/>
    </source>
</evidence>
<dbReference type="STRING" id="1137993.SAMN05660209_01803"/>
<feature type="domain" description="HTH luxR-type" evidence="5">
    <location>
        <begin position="152"/>
        <end position="217"/>
    </location>
</feature>
<feature type="region of interest" description="Disordered" evidence="4">
    <location>
        <begin position="203"/>
        <end position="233"/>
    </location>
</feature>
<organism evidence="6 7">
    <name type="scientific">Geodermatophilus africanus</name>
    <dbReference type="NCBI Taxonomy" id="1137993"/>
    <lineage>
        <taxon>Bacteria</taxon>
        <taxon>Bacillati</taxon>
        <taxon>Actinomycetota</taxon>
        <taxon>Actinomycetes</taxon>
        <taxon>Geodermatophilales</taxon>
        <taxon>Geodermatophilaceae</taxon>
        <taxon>Geodermatophilus</taxon>
    </lineage>
</organism>
<keyword evidence="7" id="KW-1185">Reference proteome</keyword>
<evidence type="ECO:0000256" key="4">
    <source>
        <dbReference type="SAM" id="MobiDB-lite"/>
    </source>
</evidence>
<dbReference type="SUPFAM" id="SSF46894">
    <property type="entry name" value="C-terminal effector domain of the bipartite response regulators"/>
    <property type="match status" value="1"/>
</dbReference>
<reference evidence="7" key="1">
    <citation type="submission" date="2016-10" db="EMBL/GenBank/DDBJ databases">
        <authorList>
            <person name="Varghese N."/>
            <person name="Submissions S."/>
        </authorList>
    </citation>
    <scope>NUCLEOTIDE SEQUENCE [LARGE SCALE GENOMIC DNA]</scope>
    <source>
        <strain evidence="7">DSM 45422</strain>
    </source>
</reference>
<name>A0A1H3GB56_9ACTN</name>
<keyword evidence="1" id="KW-0805">Transcription regulation</keyword>
<dbReference type="InterPro" id="IPR036388">
    <property type="entry name" value="WH-like_DNA-bd_sf"/>
</dbReference>
<dbReference type="InterPro" id="IPR000792">
    <property type="entry name" value="Tscrpt_reg_LuxR_C"/>
</dbReference>
<dbReference type="GO" id="GO:0003677">
    <property type="term" value="F:DNA binding"/>
    <property type="evidence" value="ECO:0007669"/>
    <property type="project" value="UniProtKB-KW"/>
</dbReference>
<dbReference type="SMART" id="SM00421">
    <property type="entry name" value="HTH_LUXR"/>
    <property type="match status" value="1"/>
</dbReference>
<dbReference type="PANTHER" id="PTHR44688:SF16">
    <property type="entry name" value="DNA-BINDING TRANSCRIPTIONAL ACTIVATOR DEVR_DOSR"/>
    <property type="match status" value="1"/>
</dbReference>
<dbReference type="CDD" id="cd06170">
    <property type="entry name" value="LuxR_C_like"/>
    <property type="match status" value="1"/>
</dbReference>
<dbReference type="InterPro" id="IPR016032">
    <property type="entry name" value="Sig_transdc_resp-reg_C-effctor"/>
</dbReference>
<dbReference type="Gene3D" id="1.10.10.10">
    <property type="entry name" value="Winged helix-like DNA-binding domain superfamily/Winged helix DNA-binding domain"/>
    <property type="match status" value="1"/>
</dbReference>
<keyword evidence="2" id="KW-0238">DNA-binding</keyword>
<dbReference type="Pfam" id="PF00196">
    <property type="entry name" value="GerE"/>
    <property type="match status" value="1"/>
</dbReference>
<evidence type="ECO:0000256" key="3">
    <source>
        <dbReference type="ARBA" id="ARBA00023163"/>
    </source>
</evidence>
<dbReference type="PRINTS" id="PR00038">
    <property type="entry name" value="HTHLUXR"/>
</dbReference>
<keyword evidence="3" id="KW-0804">Transcription</keyword>
<evidence type="ECO:0000256" key="2">
    <source>
        <dbReference type="ARBA" id="ARBA00023125"/>
    </source>
</evidence>
<accession>A0A1H3GB56</accession>
<dbReference type="PROSITE" id="PS50043">
    <property type="entry name" value="HTH_LUXR_2"/>
    <property type="match status" value="1"/>
</dbReference>
<gene>
    <name evidence="6" type="ORF">SAMN05660209_01803</name>
</gene>